<gene>
    <name evidence="2" type="primary">LOC104586151</name>
</gene>
<organism evidence="1 2">
    <name type="scientific">Nelumbo nucifera</name>
    <name type="common">Sacred lotus</name>
    <dbReference type="NCBI Taxonomy" id="4432"/>
    <lineage>
        <taxon>Eukaryota</taxon>
        <taxon>Viridiplantae</taxon>
        <taxon>Streptophyta</taxon>
        <taxon>Embryophyta</taxon>
        <taxon>Tracheophyta</taxon>
        <taxon>Spermatophyta</taxon>
        <taxon>Magnoliopsida</taxon>
        <taxon>Proteales</taxon>
        <taxon>Nelumbonaceae</taxon>
        <taxon>Nelumbo</taxon>
    </lineage>
</organism>
<keyword evidence="1" id="KW-1185">Reference proteome</keyword>
<accession>A0A1U7YUT3</accession>
<dbReference type="InterPro" id="IPR004252">
    <property type="entry name" value="Probable_transposase_24"/>
</dbReference>
<dbReference type="GeneID" id="104586151"/>
<dbReference type="AlphaFoldDB" id="A0A1U7YUT3"/>
<proteinExistence type="predicted"/>
<dbReference type="Pfam" id="PF03004">
    <property type="entry name" value="Transposase_24"/>
    <property type="match status" value="1"/>
</dbReference>
<sequence>MRQKTEFMTLLKKKLFSQMRWRKQISLLQLERCICFRCHVKKKYFDKYAPDREKAFSEALQHERNIDRGDLQCLFNHWETPESKAKCEIMTEVRSHNTVPHHMGWKSYAAHLHEMTEERRQNNMPPPRREDLFKKAYTNSQGEFYDPRARELAAKMKAYVDEQAEQGTQVEPIGANNAVAVILGKDHPSCACCLCFGVNPKHAFGTNGSKSTTSSTYTSGDSEFWKENQMLRGEVGDLQAKVARLESVVEQLAHRQGLDALFPTPASVQVKS</sequence>
<dbReference type="RefSeq" id="XP_010241605.1">
    <property type="nucleotide sequence ID" value="XM_010243303.2"/>
</dbReference>
<protein>
    <submittedName>
        <fullName evidence="2">Uncharacterized protein LOC104586151</fullName>
    </submittedName>
</protein>
<reference evidence="2" key="1">
    <citation type="submission" date="2025-08" db="UniProtKB">
        <authorList>
            <consortium name="RefSeq"/>
        </authorList>
    </citation>
    <scope>IDENTIFICATION</scope>
</reference>
<dbReference type="Proteomes" id="UP000189703">
    <property type="component" value="Unplaced"/>
</dbReference>
<dbReference type="PANTHER" id="PTHR33144:SF50">
    <property type="entry name" value="OS03G0714750 PROTEIN"/>
    <property type="match status" value="1"/>
</dbReference>
<dbReference type="KEGG" id="nnu:104586151"/>
<evidence type="ECO:0000313" key="1">
    <source>
        <dbReference type="Proteomes" id="UP000189703"/>
    </source>
</evidence>
<name>A0A1U7YUT3_NELNU</name>
<evidence type="ECO:0000313" key="2">
    <source>
        <dbReference type="RefSeq" id="XP_010241605.1"/>
    </source>
</evidence>
<dbReference type="PANTHER" id="PTHR33144">
    <property type="entry name" value="OS10G0409366 PROTEIN-RELATED"/>
    <property type="match status" value="1"/>
</dbReference>